<evidence type="ECO:0000256" key="4">
    <source>
        <dbReference type="HAMAP-Rule" id="MF_01030"/>
    </source>
</evidence>
<dbReference type="EC" id="4.3.1.18" evidence="4"/>
<keyword evidence="7" id="KW-1185">Reference proteome</keyword>
<evidence type="ECO:0000259" key="5">
    <source>
        <dbReference type="Pfam" id="PF00291"/>
    </source>
</evidence>
<comment type="cofactor">
    <cofactor evidence="1 4">
        <name>pyridoxal 5'-phosphate</name>
        <dbReference type="ChEBI" id="CHEBI:597326"/>
    </cofactor>
</comment>
<dbReference type="AlphaFoldDB" id="A0A1C0Y7G7"/>
<dbReference type="GO" id="GO:0009097">
    <property type="term" value="P:isoleucine biosynthetic process"/>
    <property type="evidence" value="ECO:0007669"/>
    <property type="project" value="TreeGrafter"/>
</dbReference>
<evidence type="ECO:0000256" key="2">
    <source>
        <dbReference type="ARBA" id="ARBA00022898"/>
    </source>
</evidence>
<dbReference type="NCBIfam" id="NF002823">
    <property type="entry name" value="PRK02991.1"/>
    <property type="match status" value="1"/>
</dbReference>
<keyword evidence="3 4" id="KW-0456">Lyase</keyword>
<comment type="catalytic activity">
    <reaction evidence="4">
        <text>D-serine = pyruvate + NH4(+)</text>
        <dbReference type="Rhea" id="RHEA:13977"/>
        <dbReference type="ChEBI" id="CHEBI:15361"/>
        <dbReference type="ChEBI" id="CHEBI:28938"/>
        <dbReference type="ChEBI" id="CHEBI:35247"/>
        <dbReference type="EC" id="4.3.1.18"/>
    </reaction>
</comment>
<organism evidence="6 7">
    <name type="scientific">Caryophanon tenue</name>
    <dbReference type="NCBI Taxonomy" id="33978"/>
    <lineage>
        <taxon>Bacteria</taxon>
        <taxon>Bacillati</taxon>
        <taxon>Bacillota</taxon>
        <taxon>Bacilli</taxon>
        <taxon>Bacillales</taxon>
        <taxon>Caryophanaceae</taxon>
        <taxon>Caryophanon</taxon>
    </lineage>
</organism>
<dbReference type="Pfam" id="PF00291">
    <property type="entry name" value="PALP"/>
    <property type="match status" value="1"/>
</dbReference>
<dbReference type="Gene3D" id="3.40.50.1100">
    <property type="match status" value="2"/>
</dbReference>
<dbReference type="GO" id="GO:0036088">
    <property type="term" value="P:D-serine catabolic process"/>
    <property type="evidence" value="ECO:0007669"/>
    <property type="project" value="TreeGrafter"/>
</dbReference>
<dbReference type="SUPFAM" id="SSF53686">
    <property type="entry name" value="Tryptophan synthase beta subunit-like PLP-dependent enzymes"/>
    <property type="match status" value="1"/>
</dbReference>
<dbReference type="GO" id="GO:0016836">
    <property type="term" value="F:hydro-lyase activity"/>
    <property type="evidence" value="ECO:0007669"/>
    <property type="project" value="UniProtKB-UniRule"/>
</dbReference>
<protein>
    <recommendedName>
        <fullName evidence="4">Probable D-serine dehydratase</fullName>
        <ecNumber evidence="4">4.3.1.18</ecNumber>
    </recommendedName>
    <alternativeName>
        <fullName evidence="4">D-serine deaminase</fullName>
        <shortName evidence="4">DSD</shortName>
    </alternativeName>
</protein>
<evidence type="ECO:0000256" key="3">
    <source>
        <dbReference type="ARBA" id="ARBA00023239"/>
    </source>
</evidence>
<dbReference type="PANTHER" id="PTHR48078:SF9">
    <property type="entry name" value="D-SERINE DEHYDRATASE"/>
    <property type="match status" value="1"/>
</dbReference>
<gene>
    <name evidence="4" type="primary">dsdA</name>
    <name evidence="6" type="ORF">A6M13_06795</name>
</gene>
<dbReference type="RefSeq" id="WP_066548199.1">
    <property type="nucleotide sequence ID" value="NZ_MASJ01000039.1"/>
</dbReference>
<dbReference type="PANTHER" id="PTHR48078">
    <property type="entry name" value="THREONINE DEHYDRATASE, MITOCHONDRIAL-RELATED"/>
    <property type="match status" value="1"/>
</dbReference>
<name>A0A1C0Y7G7_9BACL</name>
<dbReference type="InterPro" id="IPR036052">
    <property type="entry name" value="TrpB-like_PALP_sf"/>
</dbReference>
<evidence type="ECO:0000313" key="6">
    <source>
        <dbReference type="EMBL" id="OCS83102.1"/>
    </source>
</evidence>
<comment type="similarity">
    <text evidence="4">Belongs to the serine/threonine dehydratase family. DsdA subfamily.</text>
</comment>
<dbReference type="InterPro" id="IPR000634">
    <property type="entry name" value="Ser/Thr_deHydtase_PyrdxlP-BS"/>
</dbReference>
<dbReference type="Proteomes" id="UP000093199">
    <property type="component" value="Unassembled WGS sequence"/>
</dbReference>
<feature type="domain" description="Tryptophan synthase beta chain-like PALP" evidence="5">
    <location>
        <begin position="71"/>
        <end position="390"/>
    </location>
</feature>
<dbReference type="STRING" id="33978.A6M13_06795"/>
<evidence type="ECO:0000313" key="7">
    <source>
        <dbReference type="Proteomes" id="UP000093199"/>
    </source>
</evidence>
<dbReference type="InterPro" id="IPR001926">
    <property type="entry name" value="TrpB-like_PALP"/>
</dbReference>
<evidence type="ECO:0000256" key="1">
    <source>
        <dbReference type="ARBA" id="ARBA00001933"/>
    </source>
</evidence>
<reference evidence="6 7" key="1">
    <citation type="submission" date="2016-07" db="EMBL/GenBank/DDBJ databases">
        <title>Caryophanon tenue genome sequencing.</title>
        <authorList>
            <person name="Verma A."/>
            <person name="Pal Y."/>
            <person name="Krishnamurthi S."/>
        </authorList>
    </citation>
    <scope>NUCLEOTIDE SEQUENCE [LARGE SCALE GENOMIC DNA]</scope>
    <source>
        <strain evidence="6 7">DSM 14152</strain>
    </source>
</reference>
<sequence length="417" mass="46060">MDTQKIQQLIEDYPLLRQIVATQEVIWENYRTQQAHDETFTVTDMLEAQARLARFAPYLQTVFPALREHNGIIESPLRAVPQLQSTIEGFAGQLYIKCDHELPISGSIKARGGIYEVLKFAETIALEQQLLSIEDTYDILALPQCKEVFQRYKIAVGSTGNLGLSIGLMGATLGFQVTVHMSADAKQWKKDLLRSRGVEVIEYAADYSVAVEHGRQEAAQDPYCHFVDDENSRDLFAGYSVAALRVAQQLKDAAIEVSAEQPLHIYIPCGVGGGPGGVAFGLHELFGEHVHVYFAEPTHAPCMTIGMITKLYDAVSVQDFGIDGITEADGLAVGRASGFVGQMMESRIAGCYTVEDNFLFESMKQVLETEQMFLEPSAHAAVKGAYLFRERPGTHIIWATGGSMVPAEQRALYAQKM</sequence>
<dbReference type="GO" id="GO:0030170">
    <property type="term" value="F:pyridoxal phosphate binding"/>
    <property type="evidence" value="ECO:0007669"/>
    <property type="project" value="InterPro"/>
</dbReference>
<dbReference type="OrthoDB" id="9780546at2"/>
<accession>A0A1C0Y7G7</accession>
<dbReference type="InterPro" id="IPR050147">
    <property type="entry name" value="Ser/Thr_Dehydratase"/>
</dbReference>
<dbReference type="InterPro" id="IPR011780">
    <property type="entry name" value="D_Ser_am_lyase"/>
</dbReference>
<keyword evidence="2 4" id="KW-0663">Pyridoxal phosphate</keyword>
<proteinExistence type="inferred from homology"/>
<dbReference type="PROSITE" id="PS00165">
    <property type="entry name" value="DEHYDRATASE_SER_THR"/>
    <property type="match status" value="1"/>
</dbReference>
<dbReference type="EMBL" id="MASJ01000039">
    <property type="protein sequence ID" value="OCS83102.1"/>
    <property type="molecule type" value="Genomic_DNA"/>
</dbReference>
<dbReference type="HAMAP" id="MF_01030">
    <property type="entry name" value="D_Ser_dehydrat"/>
    <property type="match status" value="1"/>
</dbReference>
<dbReference type="GO" id="GO:0008721">
    <property type="term" value="F:D-serine ammonia-lyase activity"/>
    <property type="evidence" value="ECO:0007669"/>
    <property type="project" value="UniProtKB-EC"/>
</dbReference>
<feature type="modified residue" description="N6-(pyridoxal phosphate)lysine" evidence="4">
    <location>
        <position position="109"/>
    </location>
</feature>
<comment type="caution">
    <text evidence="6">The sequence shown here is derived from an EMBL/GenBank/DDBJ whole genome shotgun (WGS) entry which is preliminary data.</text>
</comment>
<dbReference type="NCBIfam" id="TIGR02035">
    <property type="entry name" value="D_Ser_am_lyase"/>
    <property type="match status" value="1"/>
</dbReference>